<evidence type="ECO:0000259" key="7">
    <source>
        <dbReference type="PROSITE" id="PS50850"/>
    </source>
</evidence>
<dbReference type="AlphaFoldDB" id="A0A948TKI1"/>
<evidence type="ECO:0000256" key="6">
    <source>
        <dbReference type="SAM" id="Phobius"/>
    </source>
</evidence>
<evidence type="ECO:0000256" key="5">
    <source>
        <dbReference type="ARBA" id="ARBA00023136"/>
    </source>
</evidence>
<dbReference type="InterPro" id="IPR050327">
    <property type="entry name" value="Proton-linked_MCT"/>
</dbReference>
<feature type="transmembrane region" description="Helical" evidence="6">
    <location>
        <begin position="377"/>
        <end position="397"/>
    </location>
</feature>
<feature type="transmembrane region" description="Helical" evidence="6">
    <location>
        <begin position="183"/>
        <end position="204"/>
    </location>
</feature>
<feature type="transmembrane region" description="Helical" evidence="6">
    <location>
        <begin position="344"/>
        <end position="365"/>
    </location>
</feature>
<dbReference type="InterPro" id="IPR020846">
    <property type="entry name" value="MFS_dom"/>
</dbReference>
<evidence type="ECO:0000256" key="4">
    <source>
        <dbReference type="ARBA" id="ARBA00022989"/>
    </source>
</evidence>
<evidence type="ECO:0000256" key="3">
    <source>
        <dbReference type="ARBA" id="ARBA00022692"/>
    </source>
</evidence>
<name>A0A948TKI1_9LACO</name>
<dbReference type="PANTHER" id="PTHR11360:SF284">
    <property type="entry name" value="EG:103B4.3 PROTEIN-RELATED"/>
    <property type="match status" value="1"/>
</dbReference>
<dbReference type="NCBIfam" id="NF038246">
    <property type="entry name" value="bile_salt_MFS"/>
    <property type="match status" value="1"/>
</dbReference>
<dbReference type="InterPro" id="IPR036259">
    <property type="entry name" value="MFS_trans_sf"/>
</dbReference>
<feature type="transmembrane region" description="Helical" evidence="6">
    <location>
        <begin position="247"/>
        <end position="265"/>
    </location>
</feature>
<dbReference type="SUPFAM" id="SSF103473">
    <property type="entry name" value="MFS general substrate transporter"/>
    <property type="match status" value="1"/>
</dbReference>
<feature type="transmembrane region" description="Helical" evidence="6">
    <location>
        <begin position="144"/>
        <end position="163"/>
    </location>
</feature>
<accession>A0A948TKI1</accession>
<dbReference type="InterPro" id="IPR011701">
    <property type="entry name" value="MFS"/>
</dbReference>
<keyword evidence="3 6" id="KW-0812">Transmembrane</keyword>
<feature type="transmembrane region" description="Helical" evidence="6">
    <location>
        <begin position="312"/>
        <end position="332"/>
    </location>
</feature>
<feature type="transmembrane region" description="Helical" evidence="6">
    <location>
        <begin position="409"/>
        <end position="429"/>
    </location>
</feature>
<reference evidence="8" key="2">
    <citation type="submission" date="2021-04" db="EMBL/GenBank/DDBJ databases">
        <authorList>
            <person name="Gilroy R."/>
        </authorList>
    </citation>
    <scope>NUCLEOTIDE SEQUENCE</scope>
    <source>
        <strain evidence="8">F6-6636</strain>
    </source>
</reference>
<dbReference type="PROSITE" id="PS50850">
    <property type="entry name" value="MFS"/>
    <property type="match status" value="1"/>
</dbReference>
<evidence type="ECO:0000256" key="1">
    <source>
        <dbReference type="ARBA" id="ARBA00004651"/>
    </source>
</evidence>
<evidence type="ECO:0000256" key="2">
    <source>
        <dbReference type="ARBA" id="ARBA00022448"/>
    </source>
</evidence>
<dbReference type="PANTHER" id="PTHR11360">
    <property type="entry name" value="MONOCARBOXYLATE TRANSPORTER"/>
    <property type="match status" value="1"/>
</dbReference>
<dbReference type="Proteomes" id="UP000777303">
    <property type="component" value="Unassembled WGS sequence"/>
</dbReference>
<feature type="transmembrane region" description="Helical" evidence="6">
    <location>
        <begin position="84"/>
        <end position="103"/>
    </location>
</feature>
<keyword evidence="2" id="KW-0813">Transport</keyword>
<dbReference type="GO" id="GO:0022857">
    <property type="term" value="F:transmembrane transporter activity"/>
    <property type="evidence" value="ECO:0007669"/>
    <property type="project" value="InterPro"/>
</dbReference>
<organism evidence="8 9">
    <name type="scientific">Candidatus Paralactobacillus gallistercoris</name>
    <dbReference type="NCBI Taxonomy" id="2838724"/>
    <lineage>
        <taxon>Bacteria</taxon>
        <taxon>Bacillati</taxon>
        <taxon>Bacillota</taxon>
        <taxon>Bacilli</taxon>
        <taxon>Lactobacillales</taxon>
        <taxon>Lactobacillaceae</taxon>
        <taxon>Lactobacillus</taxon>
    </lineage>
</organism>
<dbReference type="EMBL" id="JAHLFS010000064">
    <property type="protein sequence ID" value="MBU3852161.1"/>
    <property type="molecule type" value="Genomic_DNA"/>
</dbReference>
<feature type="domain" description="Major facilitator superfamily (MFS) profile" evidence="7">
    <location>
        <begin position="15"/>
        <end position="432"/>
    </location>
</feature>
<dbReference type="Pfam" id="PF07690">
    <property type="entry name" value="MFS_1"/>
    <property type="match status" value="2"/>
</dbReference>
<feature type="transmembrane region" description="Helical" evidence="6">
    <location>
        <begin position="52"/>
        <end position="72"/>
    </location>
</feature>
<proteinExistence type="predicted"/>
<protein>
    <submittedName>
        <fullName evidence="8">Conjugated bile salt MFS transporter</fullName>
    </submittedName>
</protein>
<feature type="transmembrane region" description="Helical" evidence="6">
    <location>
        <begin position="277"/>
        <end position="300"/>
    </location>
</feature>
<gene>
    <name evidence="8" type="ORF">H9901_05630</name>
</gene>
<reference evidence="8" key="1">
    <citation type="journal article" date="2021" name="PeerJ">
        <title>Extensive microbial diversity within the chicken gut microbiome revealed by metagenomics and culture.</title>
        <authorList>
            <person name="Gilroy R."/>
            <person name="Ravi A."/>
            <person name="Getino M."/>
            <person name="Pursley I."/>
            <person name="Horton D.L."/>
            <person name="Alikhan N.F."/>
            <person name="Baker D."/>
            <person name="Gharbi K."/>
            <person name="Hall N."/>
            <person name="Watson M."/>
            <person name="Adriaenssens E.M."/>
            <person name="Foster-Nyarko E."/>
            <person name="Jarju S."/>
            <person name="Secka A."/>
            <person name="Antonio M."/>
            <person name="Oren A."/>
            <person name="Chaudhuri R.R."/>
            <person name="La Ragione R."/>
            <person name="Hildebrand F."/>
            <person name="Pallen M.J."/>
        </authorList>
    </citation>
    <scope>NUCLEOTIDE SEQUENCE</scope>
    <source>
        <strain evidence="8">F6-6636</strain>
    </source>
</reference>
<evidence type="ECO:0000313" key="8">
    <source>
        <dbReference type="EMBL" id="MBU3852161.1"/>
    </source>
</evidence>
<keyword evidence="5 6" id="KW-0472">Membrane</keyword>
<dbReference type="GO" id="GO:0005886">
    <property type="term" value="C:plasma membrane"/>
    <property type="evidence" value="ECO:0007669"/>
    <property type="project" value="UniProtKB-SubCell"/>
</dbReference>
<dbReference type="Gene3D" id="1.20.1250.20">
    <property type="entry name" value="MFS general substrate transporter like domains"/>
    <property type="match status" value="2"/>
</dbReference>
<feature type="transmembrane region" description="Helical" evidence="6">
    <location>
        <begin position="14"/>
        <end position="32"/>
    </location>
</feature>
<evidence type="ECO:0000313" key="9">
    <source>
        <dbReference type="Proteomes" id="UP000777303"/>
    </source>
</evidence>
<comment type="subcellular location">
    <subcellularLocation>
        <location evidence="1">Cell membrane</location>
        <topology evidence="1">Multi-pass membrane protein</topology>
    </subcellularLocation>
</comment>
<sequence>MDTASDKKVVSQGYKYFMIFLCMLTQAIPYGIAQNIQPLFVHPLVNTFHFTLASYTLIFTFGAVAASIASPFIGKGLGKVNFKVMYMAGIIISALAYVIFGISTKLPGFYGAAILCMIGSTFFSGQGVPWVINHWFPGKGRGTALGVAFCGGSIGNIFLQPITQKILASNMVGGAKTGHLTSMKPFFIFAVALFIIGLIITLFIRTPKDDEIVASAEELKAAKEEAAAARANMFPGWTAKEVMKMPAFWIFSIGFLIIGIGLASLNEDYAAFLDTKLSLGTVGFVGAMYGVGCLIGNVGGGVLFDKLGTAKAMTFAGIMYVISIVMMIMVSLQPFNTSFSKYCAIAYAFFCGFAVFSYMSGPAFMSKDLFGAKEEGVMLGLVGLAYAIGFAIGAPLFGVIKGMANFTVAWYVMLACVIVGFVLLILAVIKIKKMQKAYMANMNNKQ</sequence>
<comment type="caution">
    <text evidence="8">The sequence shown here is derived from an EMBL/GenBank/DDBJ whole genome shotgun (WGS) entry which is preliminary data.</text>
</comment>
<keyword evidence="4 6" id="KW-1133">Transmembrane helix</keyword>
<feature type="transmembrane region" description="Helical" evidence="6">
    <location>
        <begin position="109"/>
        <end position="132"/>
    </location>
</feature>